<evidence type="ECO:0000256" key="9">
    <source>
        <dbReference type="ARBA" id="ARBA00023136"/>
    </source>
</evidence>
<keyword evidence="8 11" id="KW-1133">Transmembrane helix</keyword>
<dbReference type="RefSeq" id="WP_345407079.1">
    <property type="nucleotide sequence ID" value="NZ_BAABLA010000123.1"/>
</dbReference>
<evidence type="ECO:0000256" key="5">
    <source>
        <dbReference type="ARBA" id="ARBA00022679"/>
    </source>
</evidence>
<dbReference type="PANTHER" id="PTHR12468">
    <property type="entry name" value="GPI MANNOSYLTRANSFERASE 2"/>
    <property type="match status" value="1"/>
</dbReference>
<keyword evidence="9 11" id="KW-0472">Membrane</keyword>
<keyword evidence="13" id="KW-1185">Reference proteome</keyword>
<feature type="region of interest" description="Disordered" evidence="10">
    <location>
        <begin position="1"/>
        <end position="28"/>
    </location>
</feature>
<evidence type="ECO:0000256" key="8">
    <source>
        <dbReference type="ARBA" id="ARBA00022989"/>
    </source>
</evidence>
<evidence type="ECO:0000256" key="3">
    <source>
        <dbReference type="ARBA" id="ARBA00022502"/>
    </source>
</evidence>
<keyword evidence="4" id="KW-0328">Glycosyltransferase</keyword>
<proteinExistence type="predicted"/>
<feature type="transmembrane region" description="Helical" evidence="11">
    <location>
        <begin position="160"/>
        <end position="183"/>
    </location>
</feature>
<feature type="transmembrane region" description="Helical" evidence="11">
    <location>
        <begin position="320"/>
        <end position="338"/>
    </location>
</feature>
<keyword evidence="3" id="KW-0337">GPI-anchor biosynthesis</keyword>
<gene>
    <name evidence="12" type="ORF">ACFQGD_03025</name>
</gene>
<evidence type="ECO:0000256" key="4">
    <source>
        <dbReference type="ARBA" id="ARBA00022676"/>
    </source>
</evidence>
<keyword evidence="5" id="KW-0808">Transferase</keyword>
<accession>A0ABW2BU59</accession>
<evidence type="ECO:0000313" key="12">
    <source>
        <dbReference type="EMBL" id="MFC6866109.1"/>
    </source>
</evidence>
<dbReference type="EMBL" id="JBHSXX010000001">
    <property type="protein sequence ID" value="MFC6866109.1"/>
    <property type="molecule type" value="Genomic_DNA"/>
</dbReference>
<feature type="transmembrane region" description="Helical" evidence="11">
    <location>
        <begin position="203"/>
        <end position="236"/>
    </location>
</feature>
<keyword evidence="7" id="KW-0256">Endoplasmic reticulum</keyword>
<feature type="transmembrane region" description="Helical" evidence="11">
    <location>
        <begin position="392"/>
        <end position="417"/>
    </location>
</feature>
<comment type="subcellular location">
    <subcellularLocation>
        <location evidence="1">Endoplasmic reticulum membrane</location>
        <topology evidence="1">Multi-pass membrane protein</topology>
    </subcellularLocation>
</comment>
<name>A0ABW2BU59_9PSEU</name>
<reference evidence="13" key="1">
    <citation type="journal article" date="2019" name="Int. J. Syst. Evol. Microbiol.">
        <title>The Global Catalogue of Microorganisms (GCM) 10K type strain sequencing project: providing services to taxonomists for standard genome sequencing and annotation.</title>
        <authorList>
            <consortium name="The Broad Institute Genomics Platform"/>
            <consortium name="The Broad Institute Genome Sequencing Center for Infectious Disease"/>
            <person name="Wu L."/>
            <person name="Ma J."/>
        </authorList>
    </citation>
    <scope>NUCLEOTIDE SEQUENCE [LARGE SCALE GENOMIC DNA]</scope>
    <source>
        <strain evidence="13">KCTC 32255</strain>
    </source>
</reference>
<feature type="transmembrane region" description="Helical" evidence="11">
    <location>
        <begin position="123"/>
        <end position="148"/>
    </location>
</feature>
<feature type="transmembrane region" description="Helical" evidence="11">
    <location>
        <begin position="345"/>
        <end position="363"/>
    </location>
</feature>
<evidence type="ECO:0000313" key="13">
    <source>
        <dbReference type="Proteomes" id="UP001596337"/>
    </source>
</evidence>
<evidence type="ECO:0000256" key="6">
    <source>
        <dbReference type="ARBA" id="ARBA00022692"/>
    </source>
</evidence>
<evidence type="ECO:0000256" key="11">
    <source>
        <dbReference type="SAM" id="Phobius"/>
    </source>
</evidence>
<keyword evidence="6 11" id="KW-0812">Transmembrane</keyword>
<dbReference type="PANTHER" id="PTHR12468:SF2">
    <property type="entry name" value="GPI MANNOSYLTRANSFERASE 2"/>
    <property type="match status" value="1"/>
</dbReference>
<feature type="transmembrane region" description="Helical" evidence="11">
    <location>
        <begin position="36"/>
        <end position="60"/>
    </location>
</feature>
<evidence type="ECO:0000256" key="1">
    <source>
        <dbReference type="ARBA" id="ARBA00004477"/>
    </source>
</evidence>
<comment type="pathway">
    <text evidence="2">Glycolipid biosynthesis; glycosylphosphatidylinositol-anchor biosynthesis.</text>
</comment>
<evidence type="ECO:0000256" key="10">
    <source>
        <dbReference type="SAM" id="MobiDB-lite"/>
    </source>
</evidence>
<protein>
    <recommendedName>
        <fullName evidence="14">Dolichyl-phosphate-mannose-protein mannosyltransferase</fullName>
    </recommendedName>
</protein>
<sequence>MSPTDTAALIEQRSAPRVSPAPAGTSRRDRTAPRALLAFAPALVYLGVRLVGVLILVLMAGPNNTTVHRSLTAWDGQWYLGIATGGYTGAPEGLLDAHGQRTPQTPLAFFPGYPTVTGWLADLTWLSVDTAAFVVSILAGIAAAYALVRIGMLIRGGSRRVGLILVALFAASPMGVVLSMTYSEALFCALAAWSLVFVLRRQWMWAGVLCALAGLVRPTGLALVLAVGAAAFACAVEVRRRGGLRPALRPLGGLLLAPMGLVGYLWWAGAQIRPGAGVLAQLGGWSELQERGWNSAFDGGAATLRFTGEAIARSESVHEIGTILVLLAAVALVVVGFVLRVEWPLLVYGLGVLIMDLGSNGLMNSKARLLLPAFTLLIPVALGLAKRKPATTLVVLVATTVVSGWFGAHALVTWPYAI</sequence>
<evidence type="ECO:0000256" key="7">
    <source>
        <dbReference type="ARBA" id="ARBA00022824"/>
    </source>
</evidence>
<evidence type="ECO:0008006" key="14">
    <source>
        <dbReference type="Google" id="ProtNLM"/>
    </source>
</evidence>
<dbReference type="InterPro" id="IPR007315">
    <property type="entry name" value="PIG-V/Gpi18"/>
</dbReference>
<organism evidence="12 13">
    <name type="scientific">Haloechinothrix salitolerans</name>
    <dbReference type="NCBI Taxonomy" id="926830"/>
    <lineage>
        <taxon>Bacteria</taxon>
        <taxon>Bacillati</taxon>
        <taxon>Actinomycetota</taxon>
        <taxon>Actinomycetes</taxon>
        <taxon>Pseudonocardiales</taxon>
        <taxon>Pseudonocardiaceae</taxon>
        <taxon>Haloechinothrix</taxon>
    </lineage>
</organism>
<feature type="transmembrane region" description="Helical" evidence="11">
    <location>
        <begin position="369"/>
        <end position="385"/>
    </location>
</feature>
<feature type="transmembrane region" description="Helical" evidence="11">
    <location>
        <begin position="248"/>
        <end position="267"/>
    </location>
</feature>
<comment type="caution">
    <text evidence="12">The sequence shown here is derived from an EMBL/GenBank/DDBJ whole genome shotgun (WGS) entry which is preliminary data.</text>
</comment>
<evidence type="ECO:0000256" key="2">
    <source>
        <dbReference type="ARBA" id="ARBA00004687"/>
    </source>
</evidence>
<dbReference type="Proteomes" id="UP001596337">
    <property type="component" value="Unassembled WGS sequence"/>
</dbReference>